<evidence type="ECO:0000313" key="2">
    <source>
        <dbReference type="Proteomes" id="UP001212160"/>
    </source>
</evidence>
<dbReference type="EMBL" id="JAQMLA010000148">
    <property type="protein sequence ID" value="MDB8688878.1"/>
    <property type="molecule type" value="Genomic_DNA"/>
</dbReference>
<evidence type="ECO:0000313" key="1">
    <source>
        <dbReference type="EMBL" id="MDB8688878.1"/>
    </source>
</evidence>
<proteinExistence type="predicted"/>
<accession>A0AAW6DLQ9</accession>
<protein>
    <submittedName>
        <fullName evidence="1">Uncharacterized protein</fullName>
    </submittedName>
</protein>
<reference evidence="1" key="1">
    <citation type="submission" date="2023-01" db="EMBL/GenBank/DDBJ databases">
        <title>Human gut microbiome strain richness.</title>
        <authorList>
            <person name="Chen-Liaw A."/>
        </authorList>
    </citation>
    <scope>NUCLEOTIDE SEQUENCE</scope>
    <source>
        <strain evidence="1">RTP21484st1_H11_RTP21484_190118</strain>
    </source>
</reference>
<organism evidence="1 2">
    <name type="scientific">Mediterraneibacter gnavus</name>
    <name type="common">Ruminococcus gnavus</name>
    <dbReference type="NCBI Taxonomy" id="33038"/>
    <lineage>
        <taxon>Bacteria</taxon>
        <taxon>Bacillati</taxon>
        <taxon>Bacillota</taxon>
        <taxon>Clostridia</taxon>
        <taxon>Lachnospirales</taxon>
        <taxon>Lachnospiraceae</taxon>
        <taxon>Mediterraneibacter</taxon>
    </lineage>
</organism>
<sequence length="73" mass="8127">KTPFFFRITQGVENKNNFSGLSGLGIRDKRLLCIISKILKSEIEGEGVSEKGTPQGGLIVDQHIIICHFQKNK</sequence>
<dbReference type="Proteomes" id="UP001212160">
    <property type="component" value="Unassembled WGS sequence"/>
</dbReference>
<dbReference type="RefSeq" id="WP_272111510.1">
    <property type="nucleotide sequence ID" value="NZ_JAQMLA010000148.1"/>
</dbReference>
<feature type="non-terminal residue" evidence="1">
    <location>
        <position position="1"/>
    </location>
</feature>
<dbReference type="AlphaFoldDB" id="A0AAW6DLQ9"/>
<gene>
    <name evidence="1" type="ORF">PNW85_19995</name>
</gene>
<name>A0AAW6DLQ9_MEDGN</name>
<comment type="caution">
    <text evidence="1">The sequence shown here is derived from an EMBL/GenBank/DDBJ whole genome shotgun (WGS) entry which is preliminary data.</text>
</comment>